<dbReference type="Proteomes" id="UP000518266">
    <property type="component" value="Unassembled WGS sequence"/>
</dbReference>
<comment type="caution">
    <text evidence="2">The sequence shown here is derived from an EMBL/GenBank/DDBJ whole genome shotgun (WGS) entry which is preliminary data.</text>
</comment>
<organism evidence="2 3">
    <name type="scientific">Dissostichus mawsoni</name>
    <name type="common">Antarctic cod</name>
    <dbReference type="NCBI Taxonomy" id="36200"/>
    <lineage>
        <taxon>Eukaryota</taxon>
        <taxon>Metazoa</taxon>
        <taxon>Chordata</taxon>
        <taxon>Craniata</taxon>
        <taxon>Vertebrata</taxon>
        <taxon>Euteleostomi</taxon>
        <taxon>Actinopterygii</taxon>
        <taxon>Neopterygii</taxon>
        <taxon>Teleostei</taxon>
        <taxon>Neoteleostei</taxon>
        <taxon>Acanthomorphata</taxon>
        <taxon>Eupercaria</taxon>
        <taxon>Perciformes</taxon>
        <taxon>Notothenioidei</taxon>
        <taxon>Nototheniidae</taxon>
        <taxon>Dissostichus</taxon>
    </lineage>
</organism>
<gene>
    <name evidence="2" type="ORF">F7725_026618</name>
</gene>
<feature type="region of interest" description="Disordered" evidence="1">
    <location>
        <begin position="1"/>
        <end position="20"/>
    </location>
</feature>
<name>A0A7J5X7Y9_DISMA</name>
<dbReference type="OrthoDB" id="8942652at2759"/>
<protein>
    <submittedName>
        <fullName evidence="2">Uncharacterized protein</fullName>
    </submittedName>
</protein>
<sequence length="61" mass="7384">MEKGRRRQEAQEKRQKNQLEQERLQWQQVMLKGVKSPTHNFTALNKGQEKRRERLAAWPPT</sequence>
<keyword evidence="3" id="KW-1185">Reference proteome</keyword>
<evidence type="ECO:0000313" key="2">
    <source>
        <dbReference type="EMBL" id="KAF3832953.1"/>
    </source>
</evidence>
<accession>A0A7J5X7Y9</accession>
<dbReference type="EMBL" id="JAAKFY010000027">
    <property type="protein sequence ID" value="KAF3832953.1"/>
    <property type="molecule type" value="Genomic_DNA"/>
</dbReference>
<evidence type="ECO:0000256" key="1">
    <source>
        <dbReference type="SAM" id="MobiDB-lite"/>
    </source>
</evidence>
<proteinExistence type="predicted"/>
<feature type="region of interest" description="Disordered" evidence="1">
    <location>
        <begin position="37"/>
        <end position="61"/>
    </location>
</feature>
<evidence type="ECO:0000313" key="3">
    <source>
        <dbReference type="Proteomes" id="UP000518266"/>
    </source>
</evidence>
<reference evidence="2 3" key="1">
    <citation type="submission" date="2020-03" db="EMBL/GenBank/DDBJ databases">
        <title>Dissostichus mawsoni Genome sequencing and assembly.</title>
        <authorList>
            <person name="Park H."/>
        </authorList>
    </citation>
    <scope>NUCLEOTIDE SEQUENCE [LARGE SCALE GENOMIC DNA]</scope>
    <source>
        <strain evidence="2">DM0001</strain>
        <tissue evidence="2">Muscle</tissue>
    </source>
</reference>
<dbReference type="AlphaFoldDB" id="A0A7J5X7Y9"/>